<feature type="domain" description="Polysaccharide pyruvyl transferase" evidence="1">
    <location>
        <begin position="52"/>
        <end position="306"/>
    </location>
</feature>
<dbReference type="GO" id="GO:0016740">
    <property type="term" value="F:transferase activity"/>
    <property type="evidence" value="ECO:0007669"/>
    <property type="project" value="UniProtKB-KW"/>
</dbReference>
<dbReference type="RefSeq" id="WP_181318559.1">
    <property type="nucleotide sequence ID" value="NZ_QAOT01000025.1"/>
</dbReference>
<dbReference type="Pfam" id="PF04230">
    <property type="entry name" value="PS_pyruv_trans"/>
    <property type="match status" value="1"/>
</dbReference>
<dbReference type="Proteomes" id="UP000244060">
    <property type="component" value="Unassembled WGS sequence"/>
</dbReference>
<gene>
    <name evidence="2" type="ORF">C8J28_12511</name>
</gene>
<keyword evidence="2" id="KW-0808">Transferase</keyword>
<organism evidence="2 3">
    <name type="scientific">Cereibacter azotoformans</name>
    <dbReference type="NCBI Taxonomy" id="43057"/>
    <lineage>
        <taxon>Bacteria</taxon>
        <taxon>Pseudomonadati</taxon>
        <taxon>Pseudomonadota</taxon>
        <taxon>Alphaproteobacteria</taxon>
        <taxon>Rhodobacterales</taxon>
        <taxon>Paracoccaceae</taxon>
        <taxon>Cereibacter</taxon>
    </lineage>
</organism>
<evidence type="ECO:0000313" key="3">
    <source>
        <dbReference type="Proteomes" id="UP000244060"/>
    </source>
</evidence>
<evidence type="ECO:0000313" key="2">
    <source>
        <dbReference type="EMBL" id="PTR12052.1"/>
    </source>
</evidence>
<keyword evidence="3" id="KW-1185">Reference proteome</keyword>
<sequence length="343" mass="38230">MLSADLAPPALARPARDVTERLAGEIDANLAPLLPALAAEPFALLDFPNHGNVGDSAIWLGELSWLQRRAGRGPALTCHVEERPDRLPPGPILLHGGGNFGDVWPQFQAFREEVLDRHRGHPVVQMPQSIHYADPSAIDRTARAIERHGAFTLLVRDRPSLELARRHFPCEVRLCPDMAFALGPLPRPAPPSHEGLMLLRTDKEGVGQPVPALPEGWRVEDWLEDDPDMYRTVLARTRRAALLSLDPRRLTRRARSLHMANQLAEWRLRRGVAQLSRARFVITDRLHVHIVATLLGLPHVFLDNSYGKIGRFSEAFGTLWDGASRADTLGEAMERARAHRDAA</sequence>
<comment type="caution">
    <text evidence="2">The sequence shown here is derived from an EMBL/GenBank/DDBJ whole genome shotgun (WGS) entry which is preliminary data.</text>
</comment>
<protein>
    <submittedName>
        <fullName evidence="2">Pyruvyl transferase EpsO</fullName>
    </submittedName>
</protein>
<dbReference type="AlphaFoldDB" id="A0A2T5JST2"/>
<dbReference type="InterPro" id="IPR007345">
    <property type="entry name" value="Polysacch_pyruvyl_Trfase"/>
</dbReference>
<proteinExistence type="predicted"/>
<name>A0A2T5JST2_9RHOB</name>
<evidence type="ECO:0000259" key="1">
    <source>
        <dbReference type="Pfam" id="PF04230"/>
    </source>
</evidence>
<accession>A0A2T5JST2</accession>
<dbReference type="EMBL" id="QAOT01000025">
    <property type="protein sequence ID" value="PTR12052.1"/>
    <property type="molecule type" value="Genomic_DNA"/>
</dbReference>
<reference evidence="2 3" key="1">
    <citation type="submission" date="2018-04" db="EMBL/GenBank/DDBJ databases">
        <title>Genomic Encyclopedia of Type Strains, Phase III (KMG-III): the genomes of soil and plant-associated and newly described type strains.</title>
        <authorList>
            <person name="Whitman W."/>
        </authorList>
    </citation>
    <scope>NUCLEOTIDE SEQUENCE [LARGE SCALE GENOMIC DNA]</scope>
    <source>
        <strain evidence="2 3">KA25</strain>
    </source>
</reference>